<dbReference type="EC" id="1.7.2.2" evidence="3"/>
<keyword evidence="4" id="KW-0349">Heme</keyword>
<dbReference type="Gene3D" id="1.20.140.10">
    <property type="entry name" value="Butyryl-CoA Dehydrogenase, subunit A, domain 3"/>
    <property type="match status" value="1"/>
</dbReference>
<dbReference type="RefSeq" id="WP_136861885.1">
    <property type="nucleotide sequence ID" value="NZ_SWCJ01000001.1"/>
</dbReference>
<evidence type="ECO:0000256" key="10">
    <source>
        <dbReference type="ARBA" id="ARBA00049131"/>
    </source>
</evidence>
<evidence type="ECO:0000313" key="13">
    <source>
        <dbReference type="EMBL" id="TKB58739.1"/>
    </source>
</evidence>
<dbReference type="InterPro" id="IPR036280">
    <property type="entry name" value="Multihaem_cyt_sf"/>
</dbReference>
<dbReference type="AlphaFoldDB" id="A0A4U1BU47"/>
<dbReference type="GO" id="GO:0046872">
    <property type="term" value="F:metal ion binding"/>
    <property type="evidence" value="ECO:0007669"/>
    <property type="project" value="UniProtKB-KW"/>
</dbReference>
<comment type="similarity">
    <text evidence="2">Belongs to the cytochrome c-552 family.</text>
</comment>
<dbReference type="GO" id="GO:0030288">
    <property type="term" value="C:outer membrane-bounded periplasmic space"/>
    <property type="evidence" value="ECO:0007669"/>
    <property type="project" value="TreeGrafter"/>
</dbReference>
<comment type="catalytic activity">
    <reaction evidence="10">
        <text>6 Fe(III)-[cytochrome c] + NH4(+) + 2 H2O = 6 Fe(II)-[cytochrome c] + nitrite + 8 H(+)</text>
        <dbReference type="Rhea" id="RHEA:13089"/>
        <dbReference type="Rhea" id="RHEA-COMP:10350"/>
        <dbReference type="Rhea" id="RHEA-COMP:14399"/>
        <dbReference type="ChEBI" id="CHEBI:15377"/>
        <dbReference type="ChEBI" id="CHEBI:15378"/>
        <dbReference type="ChEBI" id="CHEBI:16301"/>
        <dbReference type="ChEBI" id="CHEBI:28938"/>
        <dbReference type="ChEBI" id="CHEBI:29033"/>
        <dbReference type="ChEBI" id="CHEBI:29034"/>
        <dbReference type="EC" id="1.7.2.2"/>
    </reaction>
</comment>
<evidence type="ECO:0000256" key="5">
    <source>
        <dbReference type="ARBA" id="ARBA00022723"/>
    </source>
</evidence>
<evidence type="ECO:0000256" key="2">
    <source>
        <dbReference type="ARBA" id="ARBA00009288"/>
    </source>
</evidence>
<dbReference type="GO" id="GO:0042279">
    <property type="term" value="F:nitrite reductase (cytochrome, ammonia-forming) activity"/>
    <property type="evidence" value="ECO:0007669"/>
    <property type="project" value="UniProtKB-EC"/>
</dbReference>
<organism evidence="13 14">
    <name type="scientific">Ferrimonas aestuarii</name>
    <dbReference type="NCBI Taxonomy" id="2569539"/>
    <lineage>
        <taxon>Bacteria</taxon>
        <taxon>Pseudomonadati</taxon>
        <taxon>Pseudomonadota</taxon>
        <taxon>Gammaproteobacteria</taxon>
        <taxon>Alteromonadales</taxon>
        <taxon>Ferrimonadaceae</taxon>
        <taxon>Ferrimonas</taxon>
    </lineage>
</organism>
<dbReference type="InterPro" id="IPR003321">
    <property type="entry name" value="Cyt_c552"/>
</dbReference>
<sequence length="450" mass="49600">MKRVNFSTLMAASALLITGAVQASSEPAKLTQAVDAITASWSSTETNLERHDLLAERPALIWLWAGSGYDKQFNSPRGHQLAVSDVTTILRTGSGEKSASCWTCKGPGSAKLIDELGENGFASRSFAEVGSDMTVSVGCKDCHAEGDYALQLPRPHAQKAMAKIHMPFAEQNKRMQGAQTCGQCHVTYYFQPEQANRVNIPWIFGSSADLIEKYYDTRQFYDWIHPISGAPMVKARHPEFEHWSRSAHAELGVTCITCHMPEQKDANGRAFHDHNVSHTWQNFDGACSGCHDSETQLKQQVANRKQQINQARTEVEALLVKAHAEAGALTEARVSFSEMGAALMDIRHAQWRWDFATSSHGVHAHNPKEGLELLAVAKRQATMARARLEVLLDKYPDAKVVYPDLSSKAAAHKAIGFDEAKAQAQKEAFLAEKVKGKWPSVTSLSQSQSQ</sequence>
<feature type="chain" id="PRO_5020827472" description="nitrite reductase (cytochrome; ammonia-forming)" evidence="12">
    <location>
        <begin position="24"/>
        <end position="450"/>
    </location>
</feature>
<evidence type="ECO:0000256" key="11">
    <source>
        <dbReference type="SAM" id="Coils"/>
    </source>
</evidence>
<keyword evidence="8" id="KW-0560">Oxidoreductase</keyword>
<name>A0A4U1BU47_9GAMM</name>
<evidence type="ECO:0000256" key="7">
    <source>
        <dbReference type="ARBA" id="ARBA00022837"/>
    </source>
</evidence>
<dbReference type="GO" id="GO:0019645">
    <property type="term" value="P:anaerobic electron transport chain"/>
    <property type="evidence" value="ECO:0007669"/>
    <property type="project" value="TreeGrafter"/>
</dbReference>
<keyword evidence="7" id="KW-0106">Calcium</keyword>
<dbReference type="Proteomes" id="UP000305675">
    <property type="component" value="Unassembled WGS sequence"/>
</dbReference>
<proteinExistence type="inferred from homology"/>
<keyword evidence="11" id="KW-0175">Coiled coil</keyword>
<dbReference type="Pfam" id="PF02335">
    <property type="entry name" value="Cytochrom_C552"/>
    <property type="match status" value="1"/>
</dbReference>
<evidence type="ECO:0000256" key="8">
    <source>
        <dbReference type="ARBA" id="ARBA00023002"/>
    </source>
</evidence>
<dbReference type="OrthoDB" id="9780421at2"/>
<dbReference type="Gene3D" id="1.10.1130.10">
    <property type="entry name" value="Flavocytochrome C3, Chain A"/>
    <property type="match status" value="1"/>
</dbReference>
<evidence type="ECO:0000256" key="9">
    <source>
        <dbReference type="ARBA" id="ARBA00023004"/>
    </source>
</evidence>
<protein>
    <recommendedName>
        <fullName evidence="3">nitrite reductase (cytochrome; ammonia-forming)</fullName>
        <ecNumber evidence="3">1.7.2.2</ecNumber>
    </recommendedName>
</protein>
<dbReference type="CDD" id="cd00548">
    <property type="entry name" value="NrfA-like"/>
    <property type="match status" value="1"/>
</dbReference>
<dbReference type="SUPFAM" id="SSF48695">
    <property type="entry name" value="Multiheme cytochromes"/>
    <property type="match status" value="1"/>
</dbReference>
<accession>A0A4U1BU47</accession>
<keyword evidence="5" id="KW-0479">Metal-binding</keyword>
<feature type="coiled-coil region" evidence="11">
    <location>
        <begin position="294"/>
        <end position="321"/>
    </location>
</feature>
<evidence type="ECO:0000256" key="6">
    <source>
        <dbReference type="ARBA" id="ARBA00022729"/>
    </source>
</evidence>
<keyword evidence="9" id="KW-0408">Iron</keyword>
<keyword evidence="14" id="KW-1185">Reference proteome</keyword>
<dbReference type="GO" id="GO:0020037">
    <property type="term" value="F:heme binding"/>
    <property type="evidence" value="ECO:0007669"/>
    <property type="project" value="TreeGrafter"/>
</dbReference>
<dbReference type="PANTHER" id="PTHR30633:SF0">
    <property type="entry name" value="CYTOCHROME C-552"/>
    <property type="match status" value="1"/>
</dbReference>
<reference evidence="13 14" key="1">
    <citation type="submission" date="2019-04" db="EMBL/GenBank/DDBJ databases">
        <authorList>
            <person name="Hwang J.C."/>
        </authorList>
    </citation>
    <scope>NUCLEOTIDE SEQUENCE [LARGE SCALE GENOMIC DNA]</scope>
    <source>
        <strain evidence="13 14">IMCC35002</strain>
    </source>
</reference>
<evidence type="ECO:0000256" key="4">
    <source>
        <dbReference type="ARBA" id="ARBA00022617"/>
    </source>
</evidence>
<evidence type="ECO:0000256" key="12">
    <source>
        <dbReference type="SAM" id="SignalP"/>
    </source>
</evidence>
<dbReference type="PANTHER" id="PTHR30633">
    <property type="entry name" value="CYTOCHROME C-552 RESPIRATORY NITRITE REDUCTASE"/>
    <property type="match status" value="1"/>
</dbReference>
<gene>
    <name evidence="13" type="ORF">FCL42_01760</name>
</gene>
<comment type="subcellular location">
    <subcellularLocation>
        <location evidence="1">Cell envelope</location>
    </subcellularLocation>
</comment>
<comment type="caution">
    <text evidence="13">The sequence shown here is derived from an EMBL/GenBank/DDBJ whole genome shotgun (WGS) entry which is preliminary data.</text>
</comment>
<feature type="signal peptide" evidence="12">
    <location>
        <begin position="1"/>
        <end position="23"/>
    </location>
</feature>
<evidence type="ECO:0000313" key="14">
    <source>
        <dbReference type="Proteomes" id="UP000305675"/>
    </source>
</evidence>
<evidence type="ECO:0000256" key="3">
    <source>
        <dbReference type="ARBA" id="ARBA00011887"/>
    </source>
</evidence>
<evidence type="ECO:0000256" key="1">
    <source>
        <dbReference type="ARBA" id="ARBA00004196"/>
    </source>
</evidence>
<dbReference type="EMBL" id="SWCJ01000001">
    <property type="protein sequence ID" value="TKB58739.1"/>
    <property type="molecule type" value="Genomic_DNA"/>
</dbReference>
<keyword evidence="6 12" id="KW-0732">Signal</keyword>